<proteinExistence type="predicted"/>
<dbReference type="InterPro" id="IPR036388">
    <property type="entry name" value="WH-like_DNA-bd_sf"/>
</dbReference>
<dbReference type="Gene3D" id="1.10.10.10">
    <property type="entry name" value="Winged helix-like DNA-binding domain superfamily/Winged helix DNA-binding domain"/>
    <property type="match status" value="1"/>
</dbReference>
<organism evidence="2 3">
    <name type="scientific">Photobacterium aquimaris</name>
    <dbReference type="NCBI Taxonomy" id="512643"/>
    <lineage>
        <taxon>Bacteria</taxon>
        <taxon>Pseudomonadati</taxon>
        <taxon>Pseudomonadota</taxon>
        <taxon>Gammaproteobacteria</taxon>
        <taxon>Vibrionales</taxon>
        <taxon>Vibrionaceae</taxon>
        <taxon>Photobacterium</taxon>
    </lineage>
</organism>
<dbReference type="InterPro" id="IPR015102">
    <property type="entry name" value="Tscrpt_reg_HTH_FeoC"/>
</dbReference>
<keyword evidence="3" id="KW-1185">Reference proteome</keyword>
<gene>
    <name evidence="2" type="ORF">PAQU9191_01865</name>
</gene>
<reference evidence="3" key="1">
    <citation type="submission" date="2017-06" db="EMBL/GenBank/DDBJ databases">
        <authorList>
            <person name="Rodrigo-Torres L."/>
            <person name="Arahal R. D."/>
            <person name="Lucena T."/>
        </authorList>
    </citation>
    <scope>NUCLEOTIDE SEQUENCE [LARGE SCALE GENOMIC DNA]</scope>
    <source>
        <strain evidence="3">type strain: CECT 9192</strain>
    </source>
</reference>
<accession>A0A1Y6KWT2</accession>
<sequence length="83" mass="9528">MVSLITIRNAVRTARVISLAQLSHTLNSEPQWLLVLLDDLIKRGSIERCEATKNCNQACHGCQTKPQDIIFRWRDERIKIANL</sequence>
<evidence type="ECO:0000259" key="1">
    <source>
        <dbReference type="Pfam" id="PF09012"/>
    </source>
</evidence>
<dbReference type="Pfam" id="PF09012">
    <property type="entry name" value="FeoC"/>
    <property type="match status" value="1"/>
</dbReference>
<dbReference type="SUPFAM" id="SSF46785">
    <property type="entry name" value="Winged helix' DNA-binding domain"/>
    <property type="match status" value="1"/>
</dbReference>
<feature type="domain" description="Transcriptional regulator HTH-type FeoC" evidence="1">
    <location>
        <begin position="4"/>
        <end position="69"/>
    </location>
</feature>
<dbReference type="RefSeq" id="WP_087820637.1">
    <property type="nucleotide sequence ID" value="NZ_FYAH01000002.1"/>
</dbReference>
<name>A0A1Y6KWT2_9GAMM</name>
<evidence type="ECO:0000313" key="3">
    <source>
        <dbReference type="Proteomes" id="UP000196485"/>
    </source>
</evidence>
<evidence type="ECO:0000313" key="2">
    <source>
        <dbReference type="EMBL" id="SMY16629.1"/>
    </source>
</evidence>
<dbReference type="Proteomes" id="UP000196485">
    <property type="component" value="Unassembled WGS sequence"/>
</dbReference>
<protein>
    <submittedName>
        <fullName evidence="2">FeoC like transcriptional regulator</fullName>
    </submittedName>
</protein>
<dbReference type="AlphaFoldDB" id="A0A1Y6KWT2"/>
<dbReference type="EMBL" id="FYAH01000002">
    <property type="protein sequence ID" value="SMY16629.1"/>
    <property type="molecule type" value="Genomic_DNA"/>
</dbReference>
<dbReference type="InterPro" id="IPR036390">
    <property type="entry name" value="WH_DNA-bd_sf"/>
</dbReference>